<evidence type="ECO:0000313" key="3">
    <source>
        <dbReference type="Proteomes" id="UP000037035"/>
    </source>
</evidence>
<dbReference type="InterPro" id="IPR038511">
    <property type="entry name" value="TAP42/TAP46-like_sf"/>
</dbReference>
<proteinExistence type="predicted"/>
<protein>
    <submittedName>
        <fullName evidence="2">Uncharacterized protein</fullName>
    </submittedName>
</protein>
<gene>
    <name evidence="2" type="ORF">VP01_3204g2</name>
</gene>
<dbReference type="GO" id="GO:0009966">
    <property type="term" value="P:regulation of signal transduction"/>
    <property type="evidence" value="ECO:0007669"/>
    <property type="project" value="InterPro"/>
</dbReference>
<dbReference type="InterPro" id="IPR007304">
    <property type="entry name" value="TAP46-like"/>
</dbReference>
<comment type="caution">
    <text evidence="2">The sequence shown here is derived from an EMBL/GenBank/DDBJ whole genome shotgun (WGS) entry which is preliminary data.</text>
</comment>
<dbReference type="STRING" id="27349.A0A0L6UYC9"/>
<dbReference type="EMBL" id="LAVV01008174">
    <property type="protein sequence ID" value="KNZ53556.1"/>
    <property type="molecule type" value="Genomic_DNA"/>
</dbReference>
<dbReference type="Pfam" id="PF04177">
    <property type="entry name" value="TAP42"/>
    <property type="match status" value="1"/>
</dbReference>
<reference evidence="2 3" key="1">
    <citation type="submission" date="2015-08" db="EMBL/GenBank/DDBJ databases">
        <title>Next Generation Sequencing and Analysis of the Genome of Puccinia sorghi L Schw, the Causal Agent of Maize Common Rust.</title>
        <authorList>
            <person name="Rochi L."/>
            <person name="Burguener G."/>
            <person name="Darino M."/>
            <person name="Turjanski A."/>
            <person name="Kreff E."/>
            <person name="Dieguez M.J."/>
            <person name="Sacco F."/>
        </authorList>
    </citation>
    <scope>NUCLEOTIDE SEQUENCE [LARGE SCALE GENOMIC DNA]</scope>
    <source>
        <strain evidence="2 3">RO10H11247</strain>
    </source>
</reference>
<keyword evidence="3" id="KW-1185">Reference proteome</keyword>
<name>A0A0L6UYC9_9BASI</name>
<dbReference type="GO" id="GO:0005829">
    <property type="term" value="C:cytosol"/>
    <property type="evidence" value="ECO:0007669"/>
    <property type="project" value="TreeGrafter"/>
</dbReference>
<sequence length="485" mass="53837">ICDCLEDSQYTIEAKWQLILAHKPGGPNPIPITRTRGVPPGKTGEGLGGPASLTGVFALCSDADTADGCCVTGLQHPVLGLPSPGAEARLNQKTNMPDRSDITLGQLLDRATSAYHHIIEQPTPNDEAVQVRSWISKILAALADLSLSASLISRLALLSPNETLDDINTSDLKCLAVQALRGLLVVLLKTTGGGQRKKNLEDARDYFKSFCRQVEAYEIIPADQIQRFQGPLSTIQNPSMRRESKINQYKLEKSLKQQLEELRQRKESSQRSRLYSTSRSKEDSFERTQDSDEENDNESRSTHLTWLKFLYLKAHQEQDSIEAELEILGQAAQMNDLPSKRAPSREEEDLSWRVERLTTAEDGPLVSPSGKVLRPFTILPSQSSASSASTNRVKLRAEVFRPDWTLPTMTVDQYLDEQRAMGNFLSGGGPAQASQLTPSQRAKIDAEEDNLAGEIKAEELRKKAVEWNEFTDVHRKGEGNMMNRG</sequence>
<organism evidence="2 3">
    <name type="scientific">Puccinia sorghi</name>
    <dbReference type="NCBI Taxonomy" id="27349"/>
    <lineage>
        <taxon>Eukaryota</taxon>
        <taxon>Fungi</taxon>
        <taxon>Dikarya</taxon>
        <taxon>Basidiomycota</taxon>
        <taxon>Pucciniomycotina</taxon>
        <taxon>Pucciniomycetes</taxon>
        <taxon>Pucciniales</taxon>
        <taxon>Pucciniaceae</taxon>
        <taxon>Puccinia</taxon>
    </lineage>
</organism>
<feature type="compositionally biased region" description="Basic and acidic residues" evidence="1">
    <location>
        <begin position="279"/>
        <end position="290"/>
    </location>
</feature>
<dbReference type="Proteomes" id="UP000037035">
    <property type="component" value="Unassembled WGS sequence"/>
</dbReference>
<dbReference type="PANTHER" id="PTHR10933">
    <property type="entry name" value="IMMUNOGLOBULIN-BINDING PROTEIN 1"/>
    <property type="match status" value="1"/>
</dbReference>
<dbReference type="OrthoDB" id="10261753at2759"/>
<feature type="non-terminal residue" evidence="2">
    <location>
        <position position="1"/>
    </location>
</feature>
<evidence type="ECO:0000313" key="2">
    <source>
        <dbReference type="EMBL" id="KNZ53556.1"/>
    </source>
</evidence>
<dbReference type="GO" id="GO:0035303">
    <property type="term" value="P:regulation of dephosphorylation"/>
    <property type="evidence" value="ECO:0007669"/>
    <property type="project" value="TreeGrafter"/>
</dbReference>
<feature type="region of interest" description="Disordered" evidence="1">
    <location>
        <begin position="261"/>
        <end position="299"/>
    </location>
</feature>
<evidence type="ECO:0000256" key="1">
    <source>
        <dbReference type="SAM" id="MobiDB-lite"/>
    </source>
</evidence>
<dbReference type="GO" id="GO:0051721">
    <property type="term" value="F:protein phosphatase 2A binding"/>
    <property type="evidence" value="ECO:0007669"/>
    <property type="project" value="TreeGrafter"/>
</dbReference>
<dbReference type="AlphaFoldDB" id="A0A0L6UYC9"/>
<dbReference type="VEuPathDB" id="FungiDB:VP01_3204g2"/>
<dbReference type="PANTHER" id="PTHR10933:SF9">
    <property type="entry name" value="IMMUNOGLOBULIN-BINDING PROTEIN 1"/>
    <property type="match status" value="1"/>
</dbReference>
<dbReference type="Gene3D" id="1.25.40.540">
    <property type="entry name" value="TAP42-like family"/>
    <property type="match status" value="1"/>
</dbReference>
<accession>A0A0L6UYC9</accession>
<feature type="compositionally biased region" description="Basic and acidic residues" evidence="1">
    <location>
        <begin position="261"/>
        <end position="270"/>
    </location>
</feature>